<feature type="transmembrane region" description="Helical" evidence="7">
    <location>
        <begin position="60"/>
        <end position="85"/>
    </location>
</feature>
<name>A0A1B1YXF7_9GAMM</name>
<dbReference type="InParanoid" id="A0A1B1YXF7"/>
<keyword evidence="6 7" id="KW-0472">Membrane</keyword>
<dbReference type="KEGG" id="gbi:PG2T_02115"/>
<evidence type="ECO:0000256" key="7">
    <source>
        <dbReference type="SAM" id="Phobius"/>
    </source>
</evidence>
<evidence type="ECO:0000313" key="9">
    <source>
        <dbReference type="EMBL" id="ANX05449.1"/>
    </source>
</evidence>
<dbReference type="PANTHER" id="PTHR30576:SF21">
    <property type="entry name" value="UDP-GLUCOSE:UNDECAPRENYL-PHOSPHATE GLUCOSE-1-PHOSPHATE TRANSFERASE"/>
    <property type="match status" value="1"/>
</dbReference>
<dbReference type="InterPro" id="IPR017473">
    <property type="entry name" value="Undecaprenyl-P_gluc_Ptfrase"/>
</dbReference>
<dbReference type="GO" id="GO:0016020">
    <property type="term" value="C:membrane"/>
    <property type="evidence" value="ECO:0007669"/>
    <property type="project" value="UniProtKB-SubCell"/>
</dbReference>
<dbReference type="GO" id="GO:0009242">
    <property type="term" value="P:colanic acid biosynthetic process"/>
    <property type="evidence" value="ECO:0007669"/>
    <property type="project" value="TreeGrafter"/>
</dbReference>
<comment type="similarity">
    <text evidence="2">Belongs to the bacterial sugar transferase family.</text>
</comment>
<protein>
    <recommendedName>
        <fullName evidence="8">Bacterial sugar transferase domain-containing protein</fullName>
    </recommendedName>
</protein>
<organism evidence="9 10">
    <name type="scientific">Immundisolibacter cernigliae</name>
    <dbReference type="NCBI Taxonomy" id="1810504"/>
    <lineage>
        <taxon>Bacteria</taxon>
        <taxon>Pseudomonadati</taxon>
        <taxon>Pseudomonadota</taxon>
        <taxon>Gammaproteobacteria</taxon>
        <taxon>Immundisolibacterales</taxon>
        <taxon>Immundisolibacteraceae</taxon>
        <taxon>Immundisolibacter</taxon>
    </lineage>
</organism>
<feature type="transmembrane region" description="Helical" evidence="7">
    <location>
        <begin position="97"/>
        <end position="117"/>
    </location>
</feature>
<gene>
    <name evidence="9" type="ORF">PG2T_02115</name>
</gene>
<dbReference type="EMBL" id="CP014671">
    <property type="protein sequence ID" value="ANX05449.1"/>
    <property type="molecule type" value="Genomic_DNA"/>
</dbReference>
<dbReference type="Gene3D" id="3.40.50.720">
    <property type="entry name" value="NAD(P)-binding Rossmann-like Domain"/>
    <property type="match status" value="1"/>
</dbReference>
<dbReference type="GO" id="GO:0089702">
    <property type="term" value="F:undecaprenyl-phosphate glucose phosphotransferase activity"/>
    <property type="evidence" value="ECO:0007669"/>
    <property type="project" value="TreeGrafter"/>
</dbReference>
<keyword evidence="5 7" id="KW-1133">Transmembrane helix</keyword>
<dbReference type="PANTHER" id="PTHR30576">
    <property type="entry name" value="COLANIC BIOSYNTHESIS UDP-GLUCOSE LIPID CARRIER TRANSFERASE"/>
    <property type="match status" value="1"/>
</dbReference>
<dbReference type="NCBIfam" id="TIGR03023">
    <property type="entry name" value="WcaJ_sugtrans"/>
    <property type="match status" value="1"/>
</dbReference>
<reference evidence="10" key="1">
    <citation type="submission" date="2016-03" db="EMBL/GenBank/DDBJ databases">
        <title>Complete genome sequence of Solimmundus cernigliae, representing a novel lineage of polycyclic aromatic hydrocarbon degraders within the Gammaproteobacteria.</title>
        <authorList>
            <person name="Singleton D.R."/>
            <person name="Dickey A.N."/>
            <person name="Scholl E.H."/>
            <person name="Wright F.A."/>
            <person name="Aitken M.D."/>
        </authorList>
    </citation>
    <scope>NUCLEOTIDE SEQUENCE [LARGE SCALE GENOMIC DNA]</scope>
    <source>
        <strain evidence="10">TR3.2</strain>
    </source>
</reference>
<keyword evidence="3" id="KW-0808">Transferase</keyword>
<evidence type="ECO:0000259" key="8">
    <source>
        <dbReference type="Pfam" id="PF02397"/>
    </source>
</evidence>
<dbReference type="Pfam" id="PF02397">
    <property type="entry name" value="Bac_transf"/>
    <property type="match status" value="1"/>
</dbReference>
<evidence type="ECO:0000313" key="10">
    <source>
        <dbReference type="Proteomes" id="UP000092952"/>
    </source>
</evidence>
<feature type="transmembrane region" description="Helical" evidence="7">
    <location>
        <begin position="5"/>
        <end position="22"/>
    </location>
</feature>
<evidence type="ECO:0000256" key="5">
    <source>
        <dbReference type="ARBA" id="ARBA00022989"/>
    </source>
</evidence>
<keyword evidence="4 7" id="KW-0812">Transmembrane</keyword>
<evidence type="ECO:0000256" key="1">
    <source>
        <dbReference type="ARBA" id="ARBA00004141"/>
    </source>
</evidence>
<feature type="domain" description="Bacterial sugar transferase" evidence="8">
    <location>
        <begin position="259"/>
        <end position="443"/>
    </location>
</feature>
<proteinExistence type="inferred from homology"/>
<dbReference type="STRING" id="1810504.PG2T_02115"/>
<dbReference type="Proteomes" id="UP000092952">
    <property type="component" value="Chromosome"/>
</dbReference>
<dbReference type="InterPro" id="IPR017475">
    <property type="entry name" value="EPS_sugar_tfrase"/>
</dbReference>
<feature type="transmembrane region" description="Helical" evidence="7">
    <location>
        <begin position="264"/>
        <end position="285"/>
    </location>
</feature>
<dbReference type="AlphaFoldDB" id="A0A1B1YXF7"/>
<dbReference type="FunCoup" id="A0A1B1YXF7">
    <property type="interactions" value="161"/>
</dbReference>
<feature type="transmembrane region" description="Helical" evidence="7">
    <location>
        <begin position="28"/>
        <end position="48"/>
    </location>
</feature>
<dbReference type="Pfam" id="PF13727">
    <property type="entry name" value="CoA_binding_3"/>
    <property type="match status" value="1"/>
</dbReference>
<sequence length="449" mass="49966">MLLRILDPLTAVAILLLGAVWLRLDITFLERVTAAVTVLLVFSLFRDVAEGQPWRRGGHWALLARIVGSWMAVAGLLIMVGVASGAIEQFSPQLAELWLLATPVVMVLYHSAVRAVLLTVSRTRRRSAVAVALTGVSLALRRALQDAEEGGVEFCGFFDDRSAERLGLPNTEALLGRMAQTADYVRQHRVDLVYIALPVRGDARIEALLDGLRDSTASVYFVPDLHFVDLLQARVDQVGGIPVIGVWETPYYGVNAVVKRFFDVLFSALALVALSPLLAAIAVGVKLGSPGPVLFKQRRYGFGGEEIRVYKFRTMTVCEDGTNITQARRDDDRITPLGRVLRRLSLDELPQFINVLQGRMSVVGPRPHAVAHNEHYRRLISGYMHRHKVKPGITGWAQVNGLRGETDTLDKMRARVEYDLEYLRNWSPSLDLRIVLRTAALMFRDAHAF</sequence>
<dbReference type="NCBIfam" id="TIGR03025">
    <property type="entry name" value="EPS_sugtrans"/>
    <property type="match status" value="1"/>
</dbReference>
<evidence type="ECO:0000256" key="2">
    <source>
        <dbReference type="ARBA" id="ARBA00006464"/>
    </source>
</evidence>
<evidence type="ECO:0000256" key="6">
    <source>
        <dbReference type="ARBA" id="ARBA00023136"/>
    </source>
</evidence>
<accession>A0A1B1YXF7</accession>
<evidence type="ECO:0000256" key="3">
    <source>
        <dbReference type="ARBA" id="ARBA00022679"/>
    </source>
</evidence>
<dbReference type="InterPro" id="IPR003362">
    <property type="entry name" value="Bact_transf"/>
</dbReference>
<keyword evidence="10" id="KW-1185">Reference proteome</keyword>
<comment type="subcellular location">
    <subcellularLocation>
        <location evidence="1">Membrane</location>
        <topology evidence="1">Multi-pass membrane protein</topology>
    </subcellularLocation>
</comment>
<evidence type="ECO:0000256" key="4">
    <source>
        <dbReference type="ARBA" id="ARBA00022692"/>
    </source>
</evidence>